<dbReference type="PANTHER" id="PTHR42893:SF45">
    <property type="entry name" value="PROTEIN DETOXIFICATION 45, CHLOROPLASTIC"/>
    <property type="match status" value="1"/>
</dbReference>
<keyword evidence="3" id="KW-0812">Transmembrane</keyword>
<dbReference type="EMBL" id="CAUOFW020001425">
    <property type="protein sequence ID" value="CAK9144858.1"/>
    <property type="molecule type" value="Genomic_DNA"/>
</dbReference>
<evidence type="ECO:0000256" key="1">
    <source>
        <dbReference type="ARBA" id="ARBA00004141"/>
    </source>
</evidence>
<sequence>MLSLPTIAGQAVDPFAQLMETAYIGRLGPVELASAGVSISIFNIISKLFNMPLVSVATSFVAEDLSKNAVVSPTGGGFLLGRTLALLTTTTQATSLAACQGPLAMAADQICLQVWLAASLLTDVLAVSAQQYGNQAYQFCDVCSELDSLPSSRMIKGSFWGQIYCKRRERDMTPRCFICHRFKTCSTQKYGS</sequence>
<evidence type="ECO:0000256" key="2">
    <source>
        <dbReference type="ARBA" id="ARBA00010199"/>
    </source>
</evidence>
<evidence type="ECO:0000313" key="6">
    <source>
        <dbReference type="EMBL" id="CAK9144858.1"/>
    </source>
</evidence>
<accession>A0ABC8RIQ1</accession>
<dbReference type="GO" id="GO:0016020">
    <property type="term" value="C:membrane"/>
    <property type="evidence" value="ECO:0007669"/>
    <property type="project" value="UniProtKB-SubCell"/>
</dbReference>
<protein>
    <submittedName>
        <fullName evidence="6">Uncharacterized protein</fullName>
    </submittedName>
</protein>
<organism evidence="6 7">
    <name type="scientific">Ilex paraguariensis</name>
    <name type="common">yerba mate</name>
    <dbReference type="NCBI Taxonomy" id="185542"/>
    <lineage>
        <taxon>Eukaryota</taxon>
        <taxon>Viridiplantae</taxon>
        <taxon>Streptophyta</taxon>
        <taxon>Embryophyta</taxon>
        <taxon>Tracheophyta</taxon>
        <taxon>Spermatophyta</taxon>
        <taxon>Magnoliopsida</taxon>
        <taxon>eudicotyledons</taxon>
        <taxon>Gunneridae</taxon>
        <taxon>Pentapetalae</taxon>
        <taxon>asterids</taxon>
        <taxon>campanulids</taxon>
        <taxon>Aquifoliales</taxon>
        <taxon>Aquifoliaceae</taxon>
        <taxon>Ilex</taxon>
    </lineage>
</organism>
<name>A0ABC8RIQ1_9AQUA</name>
<comment type="caution">
    <text evidence="6">The sequence shown here is derived from an EMBL/GenBank/DDBJ whole genome shotgun (WGS) entry which is preliminary data.</text>
</comment>
<evidence type="ECO:0000256" key="3">
    <source>
        <dbReference type="ARBA" id="ARBA00022692"/>
    </source>
</evidence>
<proteinExistence type="inferred from homology"/>
<dbReference type="PANTHER" id="PTHR42893">
    <property type="entry name" value="PROTEIN DETOXIFICATION 44, CHLOROPLASTIC-RELATED"/>
    <property type="match status" value="1"/>
</dbReference>
<dbReference type="InterPro" id="IPR044644">
    <property type="entry name" value="DinF-like"/>
</dbReference>
<gene>
    <name evidence="6" type="ORF">ILEXP_LOCUS12631</name>
</gene>
<dbReference type="AlphaFoldDB" id="A0ABC8RIQ1"/>
<evidence type="ECO:0000313" key="7">
    <source>
        <dbReference type="Proteomes" id="UP001642360"/>
    </source>
</evidence>
<reference evidence="6 7" key="1">
    <citation type="submission" date="2024-02" db="EMBL/GenBank/DDBJ databases">
        <authorList>
            <person name="Vignale AGUSTIN F."/>
            <person name="Sosa J E."/>
            <person name="Modenutti C."/>
        </authorList>
    </citation>
    <scope>NUCLEOTIDE SEQUENCE [LARGE SCALE GENOMIC DNA]</scope>
</reference>
<dbReference type="Proteomes" id="UP001642360">
    <property type="component" value="Unassembled WGS sequence"/>
</dbReference>
<keyword evidence="7" id="KW-1185">Reference proteome</keyword>
<keyword evidence="4" id="KW-1133">Transmembrane helix</keyword>
<evidence type="ECO:0000256" key="5">
    <source>
        <dbReference type="ARBA" id="ARBA00023136"/>
    </source>
</evidence>
<comment type="similarity">
    <text evidence="2">Belongs to the multi antimicrobial extrusion (MATE) (TC 2.A.66.1) family.</text>
</comment>
<evidence type="ECO:0000256" key="4">
    <source>
        <dbReference type="ARBA" id="ARBA00022989"/>
    </source>
</evidence>
<keyword evidence="5" id="KW-0472">Membrane</keyword>
<comment type="subcellular location">
    <subcellularLocation>
        <location evidence="1">Membrane</location>
        <topology evidence="1">Multi-pass membrane protein</topology>
    </subcellularLocation>
</comment>